<keyword evidence="2" id="KW-1185">Reference proteome</keyword>
<evidence type="ECO:0008006" key="3">
    <source>
        <dbReference type="Google" id="ProtNLM"/>
    </source>
</evidence>
<dbReference type="Gene3D" id="3.40.1350.10">
    <property type="match status" value="1"/>
</dbReference>
<gene>
    <name evidence="1" type="ORF">ACFQXB_11695</name>
</gene>
<evidence type="ECO:0000313" key="2">
    <source>
        <dbReference type="Proteomes" id="UP001596516"/>
    </source>
</evidence>
<organism evidence="1 2">
    <name type="scientific">Plastorhodobacter daqingensis</name>
    <dbReference type="NCBI Taxonomy" id="1387281"/>
    <lineage>
        <taxon>Bacteria</taxon>
        <taxon>Pseudomonadati</taxon>
        <taxon>Pseudomonadota</taxon>
        <taxon>Alphaproteobacteria</taxon>
        <taxon>Rhodobacterales</taxon>
        <taxon>Paracoccaceae</taxon>
        <taxon>Plastorhodobacter</taxon>
    </lineage>
</organism>
<dbReference type="InterPro" id="IPR011856">
    <property type="entry name" value="tRNA_endonuc-like_dom_sf"/>
</dbReference>
<reference evidence="2" key="1">
    <citation type="journal article" date="2019" name="Int. J. Syst. Evol. Microbiol.">
        <title>The Global Catalogue of Microorganisms (GCM) 10K type strain sequencing project: providing services to taxonomists for standard genome sequencing and annotation.</title>
        <authorList>
            <consortium name="The Broad Institute Genomics Platform"/>
            <consortium name="The Broad Institute Genome Sequencing Center for Infectious Disease"/>
            <person name="Wu L."/>
            <person name="Ma J."/>
        </authorList>
    </citation>
    <scope>NUCLEOTIDE SEQUENCE [LARGE SCALE GENOMIC DNA]</scope>
    <source>
        <strain evidence="2">CGMCC 1.12750</strain>
    </source>
</reference>
<name>A0ABW2UJH9_9RHOB</name>
<proteinExistence type="predicted"/>
<dbReference type="RefSeq" id="WP_377403705.1">
    <property type="nucleotide sequence ID" value="NZ_JBHTFQ010000006.1"/>
</dbReference>
<dbReference type="Proteomes" id="UP001596516">
    <property type="component" value="Unassembled WGS sequence"/>
</dbReference>
<sequence>MSDFKFTAERESSVEDTVIAWAENNGWVARLMSYRGRRACADNFFFGYGGIYPIEFKRPGGEVSGNQEREHRRLAKVGVRIPIFERAEDAIAYLQSKMK</sequence>
<evidence type="ECO:0000313" key="1">
    <source>
        <dbReference type="EMBL" id="MFC7704859.1"/>
    </source>
</evidence>
<comment type="caution">
    <text evidence="1">The sequence shown here is derived from an EMBL/GenBank/DDBJ whole genome shotgun (WGS) entry which is preliminary data.</text>
</comment>
<accession>A0ABW2UJH9</accession>
<protein>
    <recommendedName>
        <fullName evidence="3">VRR-NUC domain-containing protein</fullName>
    </recommendedName>
</protein>
<dbReference type="EMBL" id="JBHTFQ010000006">
    <property type="protein sequence ID" value="MFC7704859.1"/>
    <property type="molecule type" value="Genomic_DNA"/>
</dbReference>